<dbReference type="AlphaFoldDB" id="A0A6A0AV50"/>
<name>A0A6A0AV50_9ACTN</name>
<accession>A0A6A0AV50</accession>
<protein>
    <submittedName>
        <fullName evidence="2">Uncharacterized protein</fullName>
    </submittedName>
</protein>
<comment type="caution">
    <text evidence="2">The sequence shown here is derived from an EMBL/GenBank/DDBJ whole genome shotgun (WGS) entry which is preliminary data.</text>
</comment>
<gene>
    <name evidence="2" type="ORF">SCWH03_24670</name>
</gene>
<evidence type="ECO:0000313" key="3">
    <source>
        <dbReference type="Proteomes" id="UP000484988"/>
    </source>
</evidence>
<keyword evidence="3" id="KW-1185">Reference proteome</keyword>
<organism evidence="2 3">
    <name type="scientific">Streptomyces pacificus</name>
    <dbReference type="NCBI Taxonomy" id="2705029"/>
    <lineage>
        <taxon>Bacteria</taxon>
        <taxon>Bacillati</taxon>
        <taxon>Actinomycetota</taxon>
        <taxon>Actinomycetes</taxon>
        <taxon>Kitasatosporales</taxon>
        <taxon>Streptomycetaceae</taxon>
        <taxon>Streptomyces</taxon>
    </lineage>
</organism>
<dbReference type="Proteomes" id="UP000484988">
    <property type="component" value="Unassembled WGS sequence"/>
</dbReference>
<reference evidence="2 3" key="1">
    <citation type="submission" date="2020-02" db="EMBL/GenBank/DDBJ databases">
        <title>Whole Genome Shotgun Sequence of Streptomyces sp. strain CWH03.</title>
        <authorList>
            <person name="Dohra H."/>
            <person name="Kodani S."/>
            <person name="Yamamura H."/>
        </authorList>
    </citation>
    <scope>NUCLEOTIDE SEQUENCE [LARGE SCALE GENOMIC DNA]</scope>
    <source>
        <strain evidence="2 3">CWH03</strain>
    </source>
</reference>
<sequence>MIKVVIMGFREKVRIARRLPPLRIGGQAPIFRPSVRVAQVTEWPLSMTRGGAREPMHTSTSVRPAPSLE</sequence>
<dbReference type="EMBL" id="BLLG01000005">
    <property type="protein sequence ID" value="GFH36241.1"/>
    <property type="molecule type" value="Genomic_DNA"/>
</dbReference>
<proteinExistence type="predicted"/>
<evidence type="ECO:0000313" key="2">
    <source>
        <dbReference type="EMBL" id="GFH36241.1"/>
    </source>
</evidence>
<evidence type="ECO:0000256" key="1">
    <source>
        <dbReference type="SAM" id="MobiDB-lite"/>
    </source>
</evidence>
<feature type="region of interest" description="Disordered" evidence="1">
    <location>
        <begin position="46"/>
        <end position="69"/>
    </location>
</feature>